<gene>
    <name evidence="1" type="ORF">DI536_20795</name>
</gene>
<organism evidence="1 2">
    <name type="scientific">Archangium gephyra</name>
    <dbReference type="NCBI Taxonomy" id="48"/>
    <lineage>
        <taxon>Bacteria</taxon>
        <taxon>Pseudomonadati</taxon>
        <taxon>Myxococcota</taxon>
        <taxon>Myxococcia</taxon>
        <taxon>Myxococcales</taxon>
        <taxon>Cystobacterineae</taxon>
        <taxon>Archangiaceae</taxon>
        <taxon>Archangium</taxon>
    </lineage>
</organism>
<dbReference type="AlphaFoldDB" id="A0A2W5T9S1"/>
<dbReference type="EMBL" id="QFQP01000019">
    <property type="protein sequence ID" value="PZR09783.1"/>
    <property type="molecule type" value="Genomic_DNA"/>
</dbReference>
<sequence>MCAALVFSACPDRSTVDAAVEIDAGSFDAGVVDAGPPLPLTLEPTVTVTARDAGTIELKAGSEADDVTSLTITIPVKLKDFRLRLMDWRDQIVPSDDELMPDGKTYVITLSEPLKTGRGYALKLDAELGPVVTDDSGAIWDDWELAFRIAGDVQPEPGPKKSPKRKR</sequence>
<proteinExistence type="predicted"/>
<reference evidence="1 2" key="1">
    <citation type="submission" date="2017-08" db="EMBL/GenBank/DDBJ databases">
        <title>Infants hospitalized years apart are colonized by the same room-sourced microbial strains.</title>
        <authorList>
            <person name="Brooks B."/>
            <person name="Olm M.R."/>
            <person name="Firek B.A."/>
            <person name="Baker R."/>
            <person name="Thomas B.C."/>
            <person name="Morowitz M.J."/>
            <person name="Banfield J.F."/>
        </authorList>
    </citation>
    <scope>NUCLEOTIDE SEQUENCE [LARGE SCALE GENOMIC DNA]</scope>
    <source>
        <strain evidence="1">S2_003_000_R2_14</strain>
    </source>
</reference>
<protein>
    <submittedName>
        <fullName evidence="1">Uncharacterized protein</fullName>
    </submittedName>
</protein>
<accession>A0A2W5T9S1</accession>
<comment type="caution">
    <text evidence="1">The sequence shown here is derived from an EMBL/GenBank/DDBJ whole genome shotgun (WGS) entry which is preliminary data.</text>
</comment>
<name>A0A2W5T9S1_9BACT</name>
<dbReference type="Proteomes" id="UP000249061">
    <property type="component" value="Unassembled WGS sequence"/>
</dbReference>
<evidence type="ECO:0000313" key="1">
    <source>
        <dbReference type="EMBL" id="PZR09783.1"/>
    </source>
</evidence>
<evidence type="ECO:0000313" key="2">
    <source>
        <dbReference type="Proteomes" id="UP000249061"/>
    </source>
</evidence>